<reference evidence="3 4" key="1">
    <citation type="submission" date="2014-04" db="EMBL/GenBank/DDBJ databases">
        <title>Genome assembly of Hyalangium minutum DSM 14724.</title>
        <authorList>
            <person name="Sharma G."/>
            <person name="Subramanian S."/>
        </authorList>
    </citation>
    <scope>NUCLEOTIDE SEQUENCE [LARGE SCALE GENOMIC DNA]</scope>
    <source>
        <strain evidence="3 4">DSM 14724</strain>
    </source>
</reference>
<proteinExistence type="predicted"/>
<dbReference type="SFLD" id="SFLDG01200">
    <property type="entry name" value="SUF1.1"/>
    <property type="match status" value="1"/>
</dbReference>
<evidence type="ECO:0008006" key="5">
    <source>
        <dbReference type="Google" id="ProtNLM"/>
    </source>
</evidence>
<gene>
    <name evidence="3" type="ORF">DB31_7493</name>
</gene>
<dbReference type="Pfam" id="PF17171">
    <property type="entry name" value="GST_C_6"/>
    <property type="match status" value="1"/>
</dbReference>
<dbReference type="InterPro" id="IPR040079">
    <property type="entry name" value="Glutathione_S-Trfase"/>
</dbReference>
<feature type="domain" description="Metaxin glutathione S-transferase" evidence="1">
    <location>
        <begin position="163"/>
        <end position="224"/>
    </location>
</feature>
<dbReference type="OrthoDB" id="7664269at2"/>
<dbReference type="InterPro" id="IPR033468">
    <property type="entry name" value="Metaxin_GST"/>
</dbReference>
<dbReference type="Gene3D" id="1.20.1050.10">
    <property type="match status" value="1"/>
</dbReference>
<dbReference type="AlphaFoldDB" id="A0A085WKP3"/>
<evidence type="ECO:0000259" key="2">
    <source>
        <dbReference type="Pfam" id="PF17172"/>
    </source>
</evidence>
<accession>A0A085WKP3</accession>
<keyword evidence="4" id="KW-1185">Reference proteome</keyword>
<dbReference type="InterPro" id="IPR036282">
    <property type="entry name" value="Glutathione-S-Trfase_C_sf"/>
</dbReference>
<name>A0A085WKP3_9BACT</name>
<dbReference type="SFLD" id="SFLDG01180">
    <property type="entry name" value="SUF1"/>
    <property type="match status" value="1"/>
</dbReference>
<dbReference type="GO" id="GO:0005737">
    <property type="term" value="C:cytoplasm"/>
    <property type="evidence" value="ECO:0007669"/>
    <property type="project" value="TreeGrafter"/>
</dbReference>
<sequence>MITLYQGPAAWGVANISPYCLKLESYLRMTKVPYTVAVGGFGKAPKGKIPFIEEDGKFLGDSQHIIEHLKRKHGDVLDAKLTPEQSATGHAVRRMLEESTYWNIIHDRWIAEDGWTVNRPIFESLFPPVVGKVVPSLIRRGMIKASRAQGMGRHQPEEVLEMGKADLTAVAVLLGDKPFLQGEHPTSFDATVYAFLASILSFPVDSPLRRFAQQQPTLVRYFERFHQRYFGDWSPPAA</sequence>
<dbReference type="InterPro" id="IPR012336">
    <property type="entry name" value="Thioredoxin-like_fold"/>
</dbReference>
<organism evidence="3 4">
    <name type="scientific">Hyalangium minutum</name>
    <dbReference type="NCBI Taxonomy" id="394096"/>
    <lineage>
        <taxon>Bacteria</taxon>
        <taxon>Pseudomonadati</taxon>
        <taxon>Myxococcota</taxon>
        <taxon>Myxococcia</taxon>
        <taxon>Myxococcales</taxon>
        <taxon>Cystobacterineae</taxon>
        <taxon>Archangiaceae</taxon>
        <taxon>Hyalangium</taxon>
    </lineage>
</organism>
<dbReference type="SUPFAM" id="SSF47616">
    <property type="entry name" value="GST C-terminal domain-like"/>
    <property type="match status" value="1"/>
</dbReference>
<evidence type="ECO:0000313" key="3">
    <source>
        <dbReference type="EMBL" id="KFE68256.1"/>
    </source>
</evidence>
<dbReference type="Proteomes" id="UP000028725">
    <property type="component" value="Unassembled WGS sequence"/>
</dbReference>
<evidence type="ECO:0000259" key="1">
    <source>
        <dbReference type="Pfam" id="PF17171"/>
    </source>
</evidence>
<feature type="domain" description="Thioredoxin-like fold" evidence="2">
    <location>
        <begin position="18"/>
        <end position="112"/>
    </location>
</feature>
<protein>
    <recommendedName>
        <fullName evidence="5">GST N-terminal domain-containing protein</fullName>
    </recommendedName>
</protein>
<dbReference type="Gene3D" id="3.40.30.10">
    <property type="entry name" value="Glutaredoxin"/>
    <property type="match status" value="1"/>
</dbReference>
<dbReference type="SUPFAM" id="SSF52833">
    <property type="entry name" value="Thioredoxin-like"/>
    <property type="match status" value="1"/>
</dbReference>
<dbReference type="CDD" id="cd03193">
    <property type="entry name" value="GST_C_Metaxin"/>
    <property type="match status" value="1"/>
</dbReference>
<dbReference type="PANTHER" id="PTHR12289">
    <property type="entry name" value="METAXIN RELATED"/>
    <property type="match status" value="1"/>
</dbReference>
<dbReference type="InterPro" id="IPR050931">
    <property type="entry name" value="Mito_Protein_Transport_Metaxin"/>
</dbReference>
<dbReference type="EMBL" id="JMCB01000006">
    <property type="protein sequence ID" value="KFE68256.1"/>
    <property type="molecule type" value="Genomic_DNA"/>
</dbReference>
<dbReference type="InterPro" id="IPR036249">
    <property type="entry name" value="Thioredoxin-like_sf"/>
</dbReference>
<dbReference type="STRING" id="394096.DB31_7493"/>
<dbReference type="PANTHER" id="PTHR12289:SF41">
    <property type="entry name" value="FAILED AXON CONNECTIONS-RELATED"/>
    <property type="match status" value="1"/>
</dbReference>
<dbReference type="RefSeq" id="WP_044188864.1">
    <property type="nucleotide sequence ID" value="NZ_JMCB01000006.1"/>
</dbReference>
<dbReference type="Pfam" id="PF17172">
    <property type="entry name" value="GST_N_4"/>
    <property type="match status" value="1"/>
</dbReference>
<dbReference type="SFLD" id="SFLDS00019">
    <property type="entry name" value="Glutathione_Transferase_(cytos"/>
    <property type="match status" value="1"/>
</dbReference>
<dbReference type="InterPro" id="IPR026928">
    <property type="entry name" value="FAX/IsoI-like"/>
</dbReference>
<dbReference type="CDD" id="cd03080">
    <property type="entry name" value="GST_N_Metaxin_like"/>
    <property type="match status" value="1"/>
</dbReference>
<comment type="caution">
    <text evidence="3">The sequence shown here is derived from an EMBL/GenBank/DDBJ whole genome shotgun (WGS) entry which is preliminary data.</text>
</comment>
<evidence type="ECO:0000313" key="4">
    <source>
        <dbReference type="Proteomes" id="UP000028725"/>
    </source>
</evidence>